<evidence type="ECO:0000313" key="7">
    <source>
        <dbReference type="EMBL" id="PWA33228.1"/>
    </source>
</evidence>
<gene>
    <name evidence="7" type="ORF">CCH79_00013658</name>
</gene>
<organism evidence="7 8">
    <name type="scientific">Gambusia affinis</name>
    <name type="common">Western mosquitofish</name>
    <name type="synonym">Heterandria affinis</name>
    <dbReference type="NCBI Taxonomy" id="33528"/>
    <lineage>
        <taxon>Eukaryota</taxon>
        <taxon>Metazoa</taxon>
        <taxon>Chordata</taxon>
        <taxon>Craniata</taxon>
        <taxon>Vertebrata</taxon>
        <taxon>Euteleostomi</taxon>
        <taxon>Actinopterygii</taxon>
        <taxon>Neopterygii</taxon>
        <taxon>Teleostei</taxon>
        <taxon>Neoteleostei</taxon>
        <taxon>Acanthomorphata</taxon>
        <taxon>Ovalentaria</taxon>
        <taxon>Atherinomorphae</taxon>
        <taxon>Cyprinodontiformes</taxon>
        <taxon>Poeciliidae</taxon>
        <taxon>Poeciliinae</taxon>
        <taxon>Gambusia</taxon>
    </lineage>
</organism>
<sequence length="759" mass="85155">MTLGVNKNMVRMFKKAQLLKLLLELLFFVLALEFFRFEVDGVASLCQDALLSFSDLAFLFGIELCMVVTASVQGHQRLDLLQKARHLQLVLRVFVVKDVEATAALADEVAEVVIALGNDLPIPVGEQHQGVVPHPRTKLSFNQLLGVFVLLCQSSYWDHKHEDVRARLVERYAHENLSNDFVLVAVFLKQPGRVDDCDGHIFDHPLLLFTVDGFLEGVHADYDTSSPEIVSLDPTPRRKIVWQENMSKRKRPLLKSCCVHEEVEERSGDRKFGLRQARAKSFNVYSNQGDGKKIIKENGITKQNGIWFVTCENKKGIMDVEKLKKGENCIECQGLWFTPPAFEEFAGRGACKKWKNSICHEGRPLTYWFANGILSTTGYQRRGAEPMRMVKVSSKKMESKPTRSVHKFQGTKSSKYKRSSTSVTRRSISPGVFIPSVEAEVQPAQDREGGHIKDDHKQSDRHEFLKRDQKTRDEPDERNDEHGVNSGDAEDENKTDNGDVVADADYLDDHGDARESREDLDAAGAEEQRKTEAIIRRLSQRQRACKAKRRPKGAWCEPLEENTHIEESEGDSAVAEGNELISENLGASSAELAVSSNGDKTGEEKDAVLDMRSPKDDLKSTCQEVQKLIDQSFFLKQKSSKKLHFVLFFGYLTGLSVAPANLLLLSVNKEVNEKDADGAKPDHDEAELERVSDCPKVSEKMEDEGALGVSDGSDVDAMDIDQLKKEKIKLQLRETSGFIFSPRTLLHVPRLCCVAAVSP</sequence>
<keyword evidence="3" id="KW-0539">Nucleus</keyword>
<feature type="domain" description="SAND" evidence="6">
    <location>
        <begin position="309"/>
        <end position="375"/>
    </location>
</feature>
<dbReference type="PANTHER" id="PTHR10417">
    <property type="entry name" value="GLUCOCORTICOID MODULATORY ELEMENT-BINDING PROTEIN"/>
    <property type="match status" value="1"/>
</dbReference>
<keyword evidence="2" id="KW-0804">Transcription</keyword>
<dbReference type="Gene3D" id="3.10.390.10">
    <property type="entry name" value="SAND domain-like"/>
    <property type="match status" value="1"/>
</dbReference>
<dbReference type="SMART" id="SM00258">
    <property type="entry name" value="SAND"/>
    <property type="match status" value="1"/>
</dbReference>
<evidence type="ECO:0000259" key="6">
    <source>
        <dbReference type="PROSITE" id="PS50864"/>
    </source>
</evidence>
<evidence type="ECO:0000256" key="2">
    <source>
        <dbReference type="ARBA" id="ARBA00023163"/>
    </source>
</evidence>
<accession>A0A315WBQ2</accession>
<keyword evidence="5" id="KW-1133">Transmembrane helix</keyword>
<evidence type="ECO:0000256" key="5">
    <source>
        <dbReference type="SAM" id="Phobius"/>
    </source>
</evidence>
<dbReference type="InterPro" id="IPR000770">
    <property type="entry name" value="SAND_dom"/>
</dbReference>
<dbReference type="GO" id="GO:0046872">
    <property type="term" value="F:metal ion binding"/>
    <property type="evidence" value="ECO:0007669"/>
    <property type="project" value="UniProtKB-KW"/>
</dbReference>
<dbReference type="InterPro" id="IPR010919">
    <property type="entry name" value="SAND-like_dom_sf"/>
</dbReference>
<proteinExistence type="predicted"/>
<feature type="compositionally biased region" description="Basic and acidic residues" evidence="4">
    <location>
        <begin position="507"/>
        <end position="531"/>
    </location>
</feature>
<dbReference type="Proteomes" id="UP000250572">
    <property type="component" value="Unassembled WGS sequence"/>
</dbReference>
<feature type="compositionally biased region" description="Low complexity" evidence="4">
    <location>
        <begin position="419"/>
        <end position="429"/>
    </location>
</feature>
<evidence type="ECO:0000256" key="3">
    <source>
        <dbReference type="ARBA" id="ARBA00023242"/>
    </source>
</evidence>
<dbReference type="Pfam" id="PF01342">
    <property type="entry name" value="SAND"/>
    <property type="match status" value="1"/>
</dbReference>
<dbReference type="PROSITE" id="PS50864">
    <property type="entry name" value="SAND"/>
    <property type="match status" value="1"/>
</dbReference>
<dbReference type="SUPFAM" id="SSF63763">
    <property type="entry name" value="SAND domain-like"/>
    <property type="match status" value="1"/>
</dbReference>
<keyword evidence="5" id="KW-0812">Transmembrane</keyword>
<keyword evidence="8" id="KW-1185">Reference proteome</keyword>
<dbReference type="GO" id="GO:0003677">
    <property type="term" value="F:DNA binding"/>
    <property type="evidence" value="ECO:0007669"/>
    <property type="project" value="UniProtKB-KW"/>
</dbReference>
<evidence type="ECO:0000256" key="1">
    <source>
        <dbReference type="ARBA" id="ARBA00023015"/>
    </source>
</evidence>
<protein>
    <recommendedName>
        <fullName evidence="6">SAND domain-containing protein</fullName>
    </recommendedName>
</protein>
<feature type="region of interest" description="Disordered" evidence="4">
    <location>
        <begin position="392"/>
        <end position="531"/>
    </location>
</feature>
<reference evidence="7 8" key="1">
    <citation type="journal article" date="2018" name="G3 (Bethesda)">
        <title>A High-Quality Reference Genome for the Invasive Mosquitofish Gambusia affinis Using a Chicago Library.</title>
        <authorList>
            <person name="Hoffberg S.L."/>
            <person name="Troendle N.J."/>
            <person name="Glenn T.C."/>
            <person name="Mahmud O."/>
            <person name="Louha S."/>
            <person name="Chalopin D."/>
            <person name="Bennetzen J.L."/>
            <person name="Mauricio R."/>
        </authorList>
    </citation>
    <scope>NUCLEOTIDE SEQUENCE [LARGE SCALE GENOMIC DNA]</scope>
    <source>
        <strain evidence="7">NE01/NJP1002.9</strain>
        <tissue evidence="7">Muscle</tissue>
    </source>
</reference>
<name>A0A315WBQ2_GAMAF</name>
<evidence type="ECO:0000256" key="4">
    <source>
        <dbReference type="SAM" id="MobiDB-lite"/>
    </source>
</evidence>
<keyword evidence="5" id="KW-0472">Membrane</keyword>
<dbReference type="AlphaFoldDB" id="A0A315WBQ2"/>
<keyword evidence="1" id="KW-0805">Transcription regulation</keyword>
<feature type="transmembrane region" description="Helical" evidence="5">
    <location>
        <begin position="645"/>
        <end position="665"/>
    </location>
</feature>
<dbReference type="EMBL" id="NHOQ01000074">
    <property type="protein sequence ID" value="PWA33228.1"/>
    <property type="molecule type" value="Genomic_DNA"/>
</dbReference>
<comment type="caution">
    <text evidence="7">The sequence shown here is derived from an EMBL/GenBank/DDBJ whole genome shotgun (WGS) entry which is preliminary data.</text>
</comment>
<feature type="compositionally biased region" description="Basic and acidic residues" evidence="4">
    <location>
        <begin position="445"/>
        <end position="483"/>
    </location>
</feature>
<evidence type="ECO:0000313" key="8">
    <source>
        <dbReference type="Proteomes" id="UP000250572"/>
    </source>
</evidence>